<evidence type="ECO:0000313" key="15">
    <source>
        <dbReference type="Proteomes" id="UP000548082"/>
    </source>
</evidence>
<gene>
    <name evidence="12" type="ORF">EP57_10575</name>
    <name evidence="13" type="ORF">HCA55_02655</name>
</gene>
<dbReference type="GO" id="GO:0005886">
    <property type="term" value="C:plasma membrane"/>
    <property type="evidence" value="ECO:0007669"/>
    <property type="project" value="TreeGrafter"/>
</dbReference>
<evidence type="ECO:0000256" key="10">
    <source>
        <dbReference type="SAM" id="Coils"/>
    </source>
</evidence>
<dbReference type="PRINTS" id="PR01780">
    <property type="entry name" value="LANTIREGPROT"/>
</dbReference>
<keyword evidence="4" id="KW-0597">Phosphoprotein</keyword>
<evidence type="ECO:0000259" key="11">
    <source>
        <dbReference type="PROSITE" id="PS50109"/>
    </source>
</evidence>
<dbReference type="SMART" id="SM00388">
    <property type="entry name" value="HisKA"/>
    <property type="match status" value="1"/>
</dbReference>
<reference evidence="12 14" key="1">
    <citation type="submission" date="2014-05" db="EMBL/GenBank/DDBJ databases">
        <title>Novel Listeriaceae from food processing environments.</title>
        <authorList>
            <person name="den Bakker H.C."/>
        </authorList>
    </citation>
    <scope>NUCLEOTIDE SEQUENCE [LARGE SCALE GENOMIC DNA]</scope>
    <source>
        <strain evidence="12 14">FSL A5-0281</strain>
    </source>
</reference>
<dbReference type="PANTHER" id="PTHR45453:SF1">
    <property type="entry name" value="PHOSPHATE REGULON SENSOR PROTEIN PHOR"/>
    <property type="match status" value="1"/>
</dbReference>
<dbReference type="Proteomes" id="UP000548082">
    <property type="component" value="Unassembled WGS sequence"/>
</dbReference>
<accession>A0A099W7C6</accession>
<dbReference type="InterPro" id="IPR050351">
    <property type="entry name" value="BphY/WalK/GraS-like"/>
</dbReference>
<dbReference type="InterPro" id="IPR036890">
    <property type="entry name" value="HATPase_C_sf"/>
</dbReference>
<name>A0A099W7C6_9LIST</name>
<keyword evidence="9" id="KW-0902">Two-component regulatory system</keyword>
<evidence type="ECO:0000313" key="14">
    <source>
        <dbReference type="Proteomes" id="UP000029844"/>
    </source>
</evidence>
<evidence type="ECO:0000313" key="12">
    <source>
        <dbReference type="EMBL" id="KGL40338.1"/>
    </source>
</evidence>
<dbReference type="PANTHER" id="PTHR45453">
    <property type="entry name" value="PHOSPHATE REGULON SENSOR PROTEIN PHOR"/>
    <property type="match status" value="1"/>
</dbReference>
<keyword evidence="7 13" id="KW-0418">Kinase</keyword>
<dbReference type="CDD" id="cd00075">
    <property type="entry name" value="HATPase"/>
    <property type="match status" value="1"/>
</dbReference>
<dbReference type="CDD" id="cd00082">
    <property type="entry name" value="HisKA"/>
    <property type="match status" value="1"/>
</dbReference>
<dbReference type="GO" id="GO:0004721">
    <property type="term" value="F:phosphoprotein phosphatase activity"/>
    <property type="evidence" value="ECO:0007669"/>
    <property type="project" value="TreeGrafter"/>
</dbReference>
<dbReference type="GO" id="GO:0016036">
    <property type="term" value="P:cellular response to phosphate starvation"/>
    <property type="evidence" value="ECO:0007669"/>
    <property type="project" value="TreeGrafter"/>
</dbReference>
<dbReference type="PROSITE" id="PS50109">
    <property type="entry name" value="HIS_KIN"/>
    <property type="match status" value="1"/>
</dbReference>
<comment type="caution">
    <text evidence="12">The sequence shown here is derived from an EMBL/GenBank/DDBJ whole genome shotgun (WGS) entry which is preliminary data.</text>
</comment>
<keyword evidence="6" id="KW-0547">Nucleotide-binding</keyword>
<feature type="domain" description="Histidine kinase" evidence="11">
    <location>
        <begin position="86"/>
        <end position="295"/>
    </location>
</feature>
<keyword evidence="5" id="KW-0808">Transferase</keyword>
<dbReference type="GeneID" id="58717813"/>
<evidence type="ECO:0000313" key="13">
    <source>
        <dbReference type="EMBL" id="MBC1795605.1"/>
    </source>
</evidence>
<evidence type="ECO:0000256" key="1">
    <source>
        <dbReference type="ARBA" id="ARBA00000085"/>
    </source>
</evidence>
<dbReference type="InterPro" id="IPR003594">
    <property type="entry name" value="HATPase_dom"/>
</dbReference>
<dbReference type="Gene3D" id="3.30.565.10">
    <property type="entry name" value="Histidine kinase-like ATPase, C-terminal domain"/>
    <property type="match status" value="1"/>
</dbReference>
<dbReference type="EMBL" id="JAARVD010000001">
    <property type="protein sequence ID" value="MBC1795605.1"/>
    <property type="molecule type" value="Genomic_DNA"/>
</dbReference>
<proteinExistence type="predicted"/>
<dbReference type="GO" id="GO:0005524">
    <property type="term" value="F:ATP binding"/>
    <property type="evidence" value="ECO:0007669"/>
    <property type="project" value="UniProtKB-KW"/>
</dbReference>
<dbReference type="STRING" id="1552123.EP57_10575"/>
<dbReference type="OrthoDB" id="9792991at2"/>
<dbReference type="RefSeq" id="WP_036086467.1">
    <property type="nucleotide sequence ID" value="NZ_CBCSHQ010000002.1"/>
</dbReference>
<evidence type="ECO:0000256" key="2">
    <source>
        <dbReference type="ARBA" id="ARBA00004370"/>
    </source>
</evidence>
<dbReference type="GO" id="GO:0000155">
    <property type="term" value="F:phosphorelay sensor kinase activity"/>
    <property type="evidence" value="ECO:0007669"/>
    <property type="project" value="InterPro"/>
</dbReference>
<keyword evidence="10" id="KW-0175">Coiled coil</keyword>
<dbReference type="SUPFAM" id="SSF55874">
    <property type="entry name" value="ATPase domain of HSP90 chaperone/DNA topoisomerase II/histidine kinase"/>
    <property type="match status" value="1"/>
</dbReference>
<evidence type="ECO:0000256" key="9">
    <source>
        <dbReference type="ARBA" id="ARBA00023012"/>
    </source>
</evidence>
<dbReference type="EMBL" id="JNFA01000024">
    <property type="protein sequence ID" value="KGL40338.1"/>
    <property type="molecule type" value="Genomic_DNA"/>
</dbReference>
<dbReference type="Pfam" id="PF00512">
    <property type="entry name" value="HisKA"/>
    <property type="match status" value="1"/>
</dbReference>
<keyword evidence="8" id="KW-0067">ATP-binding</keyword>
<evidence type="ECO:0000256" key="6">
    <source>
        <dbReference type="ARBA" id="ARBA00022741"/>
    </source>
</evidence>
<reference evidence="13 15" key="2">
    <citation type="submission" date="2020-03" db="EMBL/GenBank/DDBJ databases">
        <title>Soil Listeria distribution.</title>
        <authorList>
            <person name="Liao J."/>
            <person name="Wiedmann M."/>
        </authorList>
    </citation>
    <scope>NUCLEOTIDE SEQUENCE [LARGE SCALE GENOMIC DNA]</scope>
    <source>
        <strain evidence="13 15">FSL L7-0990</strain>
    </source>
</reference>
<evidence type="ECO:0000256" key="3">
    <source>
        <dbReference type="ARBA" id="ARBA00012438"/>
    </source>
</evidence>
<dbReference type="EC" id="2.7.13.3" evidence="3"/>
<dbReference type="Pfam" id="PF02518">
    <property type="entry name" value="HATPase_c"/>
    <property type="match status" value="1"/>
</dbReference>
<dbReference type="SUPFAM" id="SSF47384">
    <property type="entry name" value="Homodimeric domain of signal transducing histidine kinase"/>
    <property type="match status" value="1"/>
</dbReference>
<dbReference type="Gene3D" id="1.10.287.130">
    <property type="match status" value="1"/>
</dbReference>
<organism evidence="12 14">
    <name type="scientific">Listeria booriae</name>
    <dbReference type="NCBI Taxonomy" id="1552123"/>
    <lineage>
        <taxon>Bacteria</taxon>
        <taxon>Bacillati</taxon>
        <taxon>Bacillota</taxon>
        <taxon>Bacilli</taxon>
        <taxon>Bacillales</taxon>
        <taxon>Listeriaceae</taxon>
        <taxon>Listeria</taxon>
    </lineage>
</organism>
<keyword evidence="14" id="KW-1185">Reference proteome</keyword>
<comment type="catalytic activity">
    <reaction evidence="1">
        <text>ATP + protein L-histidine = ADP + protein N-phospho-L-histidine.</text>
        <dbReference type="EC" id="2.7.13.3"/>
    </reaction>
</comment>
<dbReference type="Proteomes" id="UP000029844">
    <property type="component" value="Unassembled WGS sequence"/>
</dbReference>
<evidence type="ECO:0000256" key="8">
    <source>
        <dbReference type="ARBA" id="ARBA00022840"/>
    </source>
</evidence>
<sequence>MVYILGAVIIVLIGWIVLIKKQLRTTTAQIRDIAKRNGSNELLTMDVASVEIKQLLLAVNELLQEKSKTERRFHTLNKELRETIENVSHDLRTPLTSLSGYLQLMERDTMTTEERHKYSQIIKNKIQILTELVENFFVLSKLSNDEGQLNPEVVQISEFLTEVATSYYEDFSKKEMIPELAIEPDIITLVDRRVLQRIIDNFISNMLKHGEAPMKIALSRENGKPTMTFENRASNLTEEDVPRLIERFYTADRVRSGNSTGLGLAIIDLLAKRSDATFDVAYKDKMLTFTITFKQ</sequence>
<feature type="coiled-coil region" evidence="10">
    <location>
        <begin position="45"/>
        <end position="86"/>
    </location>
</feature>
<evidence type="ECO:0000256" key="7">
    <source>
        <dbReference type="ARBA" id="ARBA00022777"/>
    </source>
</evidence>
<comment type="subcellular location">
    <subcellularLocation>
        <location evidence="2">Membrane</location>
    </subcellularLocation>
</comment>
<dbReference type="InterPro" id="IPR036097">
    <property type="entry name" value="HisK_dim/P_sf"/>
</dbReference>
<dbReference type="InterPro" id="IPR005467">
    <property type="entry name" value="His_kinase_dom"/>
</dbReference>
<dbReference type="InterPro" id="IPR003661">
    <property type="entry name" value="HisK_dim/P_dom"/>
</dbReference>
<dbReference type="InterPro" id="IPR008358">
    <property type="entry name" value="Sig_transdc_His_kin/Pase_MprB"/>
</dbReference>
<dbReference type="AlphaFoldDB" id="A0A099W7C6"/>
<evidence type="ECO:0000256" key="5">
    <source>
        <dbReference type="ARBA" id="ARBA00022679"/>
    </source>
</evidence>
<evidence type="ECO:0000256" key="4">
    <source>
        <dbReference type="ARBA" id="ARBA00022553"/>
    </source>
</evidence>
<protein>
    <recommendedName>
        <fullName evidence="3">histidine kinase</fullName>
        <ecNumber evidence="3">2.7.13.3</ecNumber>
    </recommendedName>
</protein>
<dbReference type="SMART" id="SM00387">
    <property type="entry name" value="HATPase_c"/>
    <property type="match status" value="1"/>
</dbReference>
<dbReference type="eggNOG" id="COG0642">
    <property type="taxonomic scope" value="Bacteria"/>
</dbReference>